<dbReference type="SMART" id="SM01003">
    <property type="entry name" value="AlaDh_PNT_N"/>
    <property type="match status" value="1"/>
</dbReference>
<dbReference type="Pfam" id="PF01262">
    <property type="entry name" value="AlaDh_PNT_C"/>
    <property type="match status" value="1"/>
</dbReference>
<dbReference type="InterPro" id="IPR007886">
    <property type="entry name" value="AlaDH/PNT_N"/>
</dbReference>
<name>A0ABT7QXL5_9BACT</name>
<dbReference type="PIRSF" id="PIRSF000183">
    <property type="entry name" value="Alanine_dh"/>
    <property type="match status" value="1"/>
</dbReference>
<evidence type="ECO:0000256" key="4">
    <source>
        <dbReference type="PIRNR" id="PIRNR000183"/>
    </source>
</evidence>
<evidence type="ECO:0000256" key="1">
    <source>
        <dbReference type="ARBA" id="ARBA00005689"/>
    </source>
</evidence>
<dbReference type="GO" id="GO:0000286">
    <property type="term" value="F:alanine dehydrogenase activity"/>
    <property type="evidence" value="ECO:0007669"/>
    <property type="project" value="UniProtKB-EC"/>
</dbReference>
<dbReference type="PANTHER" id="PTHR42795:SF1">
    <property type="entry name" value="ALANINE DEHYDROGENASE"/>
    <property type="match status" value="1"/>
</dbReference>
<reference evidence="7" key="1">
    <citation type="submission" date="2023-01" db="EMBL/GenBank/DDBJ databases">
        <title>Sulfurovum sp. zt1-1 genome assembly.</title>
        <authorList>
            <person name="Wang J."/>
        </authorList>
    </citation>
    <scope>NUCLEOTIDE SEQUENCE</scope>
    <source>
        <strain evidence="7">Zt1-1</strain>
    </source>
</reference>
<gene>
    <name evidence="7" type="primary">ald</name>
    <name evidence="7" type="ORF">PGH07_02715</name>
</gene>
<dbReference type="InterPro" id="IPR036291">
    <property type="entry name" value="NAD(P)-bd_dom_sf"/>
</dbReference>
<dbReference type="Pfam" id="PF05222">
    <property type="entry name" value="AlaDh_PNT_N"/>
    <property type="match status" value="1"/>
</dbReference>
<evidence type="ECO:0000256" key="3">
    <source>
        <dbReference type="ARBA" id="ARBA00023002"/>
    </source>
</evidence>
<comment type="caution">
    <text evidence="7">The sequence shown here is derived from an EMBL/GenBank/DDBJ whole genome shotgun (WGS) entry which is preliminary data.</text>
</comment>
<keyword evidence="8" id="KW-1185">Reference proteome</keyword>
<feature type="domain" description="Alanine dehydrogenase/pyridine nucleotide transhydrogenase NAD(H)-binding" evidence="5">
    <location>
        <begin position="148"/>
        <end position="296"/>
    </location>
</feature>
<evidence type="ECO:0000259" key="6">
    <source>
        <dbReference type="SMART" id="SM01003"/>
    </source>
</evidence>
<evidence type="ECO:0000259" key="5">
    <source>
        <dbReference type="SMART" id="SM01002"/>
    </source>
</evidence>
<dbReference type="PANTHER" id="PTHR42795">
    <property type="entry name" value="ALANINE DEHYDROGENASE"/>
    <property type="match status" value="1"/>
</dbReference>
<keyword evidence="4" id="KW-0520">NAD</keyword>
<dbReference type="InterPro" id="IPR008141">
    <property type="entry name" value="Ala_DH"/>
</dbReference>
<sequence length="377" mass="40811">MRIGVPKEIKTKEYRVGMIPSGVEQLRQSGHEVLIETGAGEKSGFSDLDYSQAGALIVQNPKEIYDHCEMVIKVKEPQPEEYDLLKAGQILFTYLHLAPLPELTQILQKKLVTAIAYETLQEKGILPLLDPMSQIAGEVAPIVGSYFLSAHNHGSGILISGATGVAPAKVLIIGSGTVAKSAAKIASGMGADVVIMGRNRNSMAKLEEILPENISTIYSNRYNLEKILPTVDILIGAVYITGERAPKLITKEMLSLCKKGAILVDVSIDQGGCIETSRPTTHDDPVFEVDGVLHYCVANIPGNYPMTSTQALSNATIKYAKRIADMGWRNAVLYDKAIYSGVNVAGGFVTNEPVANTNGINYHELKDIIDLCPIFEV</sequence>
<proteinExistence type="inferred from homology"/>
<dbReference type="NCBIfam" id="TIGR00518">
    <property type="entry name" value="alaDH"/>
    <property type="match status" value="1"/>
</dbReference>
<evidence type="ECO:0000256" key="2">
    <source>
        <dbReference type="ARBA" id="ARBA00012897"/>
    </source>
</evidence>
<dbReference type="SMART" id="SM01002">
    <property type="entry name" value="AlaDh_PNT_C"/>
    <property type="match status" value="1"/>
</dbReference>
<evidence type="ECO:0000313" key="7">
    <source>
        <dbReference type="EMBL" id="MDM5271086.1"/>
    </source>
</evidence>
<dbReference type="RefSeq" id="WP_289412395.1">
    <property type="nucleotide sequence ID" value="NZ_JAQIBD010000001.1"/>
</dbReference>
<feature type="domain" description="Alanine dehydrogenase/pyridine nucleotide transhydrogenase N-terminal" evidence="6">
    <location>
        <begin position="4"/>
        <end position="136"/>
    </location>
</feature>
<dbReference type="EMBL" id="JAQIBD010000001">
    <property type="protein sequence ID" value="MDM5271086.1"/>
    <property type="molecule type" value="Genomic_DNA"/>
</dbReference>
<dbReference type="InterPro" id="IPR007698">
    <property type="entry name" value="AlaDH/PNT_NAD(H)-bd"/>
</dbReference>
<dbReference type="SUPFAM" id="SSF52283">
    <property type="entry name" value="Formate/glycerate dehydrogenase catalytic domain-like"/>
    <property type="match status" value="1"/>
</dbReference>
<organism evidence="7 8">
    <name type="scientific">Sulfurovum zhangzhouensis</name>
    <dbReference type="NCBI Taxonomy" id="3019067"/>
    <lineage>
        <taxon>Bacteria</taxon>
        <taxon>Pseudomonadati</taxon>
        <taxon>Campylobacterota</taxon>
        <taxon>Epsilonproteobacteria</taxon>
        <taxon>Campylobacterales</taxon>
        <taxon>Sulfurovaceae</taxon>
        <taxon>Sulfurovum</taxon>
    </lineage>
</organism>
<dbReference type="SUPFAM" id="SSF51735">
    <property type="entry name" value="NAD(P)-binding Rossmann-fold domains"/>
    <property type="match status" value="1"/>
</dbReference>
<protein>
    <recommendedName>
        <fullName evidence="2 4">Alanine dehydrogenase</fullName>
        <ecNumber evidence="2 4">1.4.1.1</ecNumber>
    </recommendedName>
</protein>
<comment type="catalytic activity">
    <reaction evidence="4">
        <text>L-alanine + NAD(+) + H2O = pyruvate + NH4(+) + NADH + H(+)</text>
        <dbReference type="Rhea" id="RHEA:18405"/>
        <dbReference type="ChEBI" id="CHEBI:15361"/>
        <dbReference type="ChEBI" id="CHEBI:15377"/>
        <dbReference type="ChEBI" id="CHEBI:15378"/>
        <dbReference type="ChEBI" id="CHEBI:28938"/>
        <dbReference type="ChEBI" id="CHEBI:57540"/>
        <dbReference type="ChEBI" id="CHEBI:57945"/>
        <dbReference type="ChEBI" id="CHEBI:57972"/>
        <dbReference type="EC" id="1.4.1.1"/>
    </reaction>
</comment>
<dbReference type="Gene3D" id="3.40.50.720">
    <property type="entry name" value="NAD(P)-binding Rossmann-like Domain"/>
    <property type="match status" value="2"/>
</dbReference>
<comment type="similarity">
    <text evidence="1 4">Belongs to the AlaDH/PNT family.</text>
</comment>
<accession>A0ABT7QXL5</accession>
<dbReference type="CDD" id="cd05305">
    <property type="entry name" value="L-AlaDH"/>
    <property type="match status" value="1"/>
</dbReference>
<dbReference type="Proteomes" id="UP001169069">
    <property type="component" value="Unassembled WGS sequence"/>
</dbReference>
<evidence type="ECO:0000313" key="8">
    <source>
        <dbReference type="Proteomes" id="UP001169069"/>
    </source>
</evidence>
<dbReference type="EC" id="1.4.1.1" evidence="2 4"/>
<keyword evidence="3 4" id="KW-0560">Oxidoreductase</keyword>